<comment type="caution">
    <text evidence="2">The sequence shown here is derived from an EMBL/GenBank/DDBJ whole genome shotgun (WGS) entry which is preliminary data.</text>
</comment>
<keyword evidence="1" id="KW-0812">Transmembrane</keyword>
<organism evidence="2 3">
    <name type="scientific">Caldibacillus debilis GB1</name>
    <dbReference type="NCBI Taxonomy" id="1339248"/>
    <lineage>
        <taxon>Bacteria</taxon>
        <taxon>Bacillati</taxon>
        <taxon>Bacillota</taxon>
        <taxon>Bacilli</taxon>
        <taxon>Bacillales</taxon>
        <taxon>Bacillaceae</taxon>
        <taxon>Caldibacillus</taxon>
    </lineage>
</organism>
<evidence type="ECO:0000313" key="2">
    <source>
        <dbReference type="EMBL" id="RKO62701.1"/>
    </source>
</evidence>
<dbReference type="AlphaFoldDB" id="A0A420VGE4"/>
<keyword evidence="1" id="KW-1133">Transmembrane helix</keyword>
<reference evidence="2 3" key="1">
    <citation type="submission" date="2013-12" db="EMBL/GenBank/DDBJ databases">
        <title>Genome and proteome characterization of Caldibacillus debilis GB1 derived from a cellulolytic aero-tolerant co-culture.</title>
        <authorList>
            <person name="Wushke S.T."/>
            <person name="Zhang X."/>
            <person name="Fristensky B."/>
            <person name="Wilkins J.A."/>
            <person name="Levin D.B."/>
            <person name="Sparling R."/>
        </authorList>
    </citation>
    <scope>NUCLEOTIDE SEQUENCE [LARGE SCALE GENOMIC DNA]</scope>
    <source>
        <strain evidence="2 3">GB1</strain>
    </source>
</reference>
<protein>
    <recommendedName>
        <fullName evidence="4">Transposase DDE domain</fullName>
    </recommendedName>
</protein>
<accession>A0A420VGE4</accession>
<evidence type="ECO:0000313" key="3">
    <source>
        <dbReference type="Proteomes" id="UP000286235"/>
    </source>
</evidence>
<dbReference type="Proteomes" id="UP000286235">
    <property type="component" value="Unassembled WGS sequence"/>
</dbReference>
<evidence type="ECO:0008006" key="4">
    <source>
        <dbReference type="Google" id="ProtNLM"/>
    </source>
</evidence>
<dbReference type="EMBL" id="AZRV01000012">
    <property type="protein sequence ID" value="RKO62701.1"/>
    <property type="molecule type" value="Genomic_DNA"/>
</dbReference>
<gene>
    <name evidence="2" type="ORF">Cdeb_00430</name>
</gene>
<sequence>MPKTAAERINSRLDVSFGFVIYTIRGMKKMKVRSGLALCVMLAMAIGRVKEKQGDRIRNLVKAAQTNIHKWISWKGKNPLMRIVDNG</sequence>
<evidence type="ECO:0000256" key="1">
    <source>
        <dbReference type="SAM" id="Phobius"/>
    </source>
</evidence>
<name>A0A420VGE4_9BACI</name>
<feature type="transmembrane region" description="Helical" evidence="1">
    <location>
        <begin position="32"/>
        <end position="49"/>
    </location>
</feature>
<proteinExistence type="predicted"/>
<keyword evidence="3" id="KW-1185">Reference proteome</keyword>
<keyword evidence="1" id="KW-0472">Membrane</keyword>